<reference evidence="3 4" key="1">
    <citation type="submission" date="2024-11" db="EMBL/GenBank/DDBJ databases">
        <title>A near-complete genome assembly of Cinchona calisaya.</title>
        <authorList>
            <person name="Lian D.C."/>
            <person name="Zhao X.W."/>
            <person name="Wei L."/>
        </authorList>
    </citation>
    <scope>NUCLEOTIDE SEQUENCE [LARGE SCALE GENOMIC DNA]</scope>
    <source>
        <tissue evidence="3">Nenye</tissue>
    </source>
</reference>
<dbReference type="Proteomes" id="UP001630127">
    <property type="component" value="Unassembled WGS sequence"/>
</dbReference>
<evidence type="ECO:0000259" key="1">
    <source>
        <dbReference type="Pfam" id="PF08170"/>
    </source>
</evidence>
<protein>
    <recommendedName>
        <fullName evidence="5">POPLD domain-containing protein</fullName>
    </recommendedName>
</protein>
<evidence type="ECO:0008006" key="5">
    <source>
        <dbReference type="Google" id="ProtNLM"/>
    </source>
</evidence>
<dbReference type="PANTHER" id="PTHR22731">
    <property type="entry name" value="RIBONUCLEASES P/MRP PROTEIN SUBUNIT POP1"/>
    <property type="match status" value="1"/>
</dbReference>
<keyword evidence="4" id="KW-1185">Reference proteome</keyword>
<organism evidence="3 4">
    <name type="scientific">Cinchona calisaya</name>
    <dbReference type="NCBI Taxonomy" id="153742"/>
    <lineage>
        <taxon>Eukaryota</taxon>
        <taxon>Viridiplantae</taxon>
        <taxon>Streptophyta</taxon>
        <taxon>Embryophyta</taxon>
        <taxon>Tracheophyta</taxon>
        <taxon>Spermatophyta</taxon>
        <taxon>Magnoliopsida</taxon>
        <taxon>eudicotyledons</taxon>
        <taxon>Gunneridae</taxon>
        <taxon>Pentapetalae</taxon>
        <taxon>asterids</taxon>
        <taxon>lamiids</taxon>
        <taxon>Gentianales</taxon>
        <taxon>Rubiaceae</taxon>
        <taxon>Cinchonoideae</taxon>
        <taxon>Cinchoneae</taxon>
        <taxon>Cinchona</taxon>
    </lineage>
</organism>
<dbReference type="InterPro" id="IPR055079">
    <property type="entry name" value="POP1_C"/>
</dbReference>
<name>A0ABD2ZE54_9GENT</name>
<dbReference type="Pfam" id="PF22770">
    <property type="entry name" value="POP1_C"/>
    <property type="match status" value="1"/>
</dbReference>
<sequence length="530" mass="59061">MCSISTNSWAPQTCSDAVSSVRTPDTNSCVLPPEDQISTSAIISLTVNDPRAFMGKGVAVVSEAKPSDVLGAKEIEIQPDTTLEGIPQWNKDSSSSSLLLKPEEKHLFSEFIDLWDASKEVNPPVDESFLCKEKHCQLLKIFNISDGNCKNLDASGVRESSQLCPIMLLKDNSNEGFTTRWSIIIPLSWVKAFWIAIISNGAHAIGLRERHWITCEAGLPYFPSDFPDTNAYSCFMATEVAIADKKEKLRPPALRTPRVPNCTPWDCINYGSEEQSTAGDSEVLPVSKNLMKNLHCENCDIATVGGYGALFNGFVARTSDMLIRFMTHVKNDRLLLFPNLPDGKRCLPKVMKDTELITLQTNGISCEFTCCQKLCFVRVLLHACKEGVFEEGAVVCAPRATDITMWSTRFEDDGGNFQVPQSLLGSYIVQQPSGRWALQVPEDPLVRESFRWPIGFVTTGFVRGSKKPTAIALCEAIWLAGIREEQWKTMSVHKRRKEIYVLVRNLRSTSYRLALATIVLEAQEEDVEDM</sequence>
<evidence type="ECO:0000313" key="4">
    <source>
        <dbReference type="Proteomes" id="UP001630127"/>
    </source>
</evidence>
<proteinExistence type="predicted"/>
<feature type="domain" description="POPLD" evidence="1">
    <location>
        <begin position="180"/>
        <end position="256"/>
    </location>
</feature>
<dbReference type="InterPro" id="IPR039182">
    <property type="entry name" value="Pop1"/>
</dbReference>
<dbReference type="EMBL" id="JBJUIK010000009">
    <property type="protein sequence ID" value="KAL3517358.1"/>
    <property type="molecule type" value="Genomic_DNA"/>
</dbReference>
<evidence type="ECO:0000313" key="3">
    <source>
        <dbReference type="EMBL" id="KAL3517358.1"/>
    </source>
</evidence>
<dbReference type="InterPro" id="IPR012590">
    <property type="entry name" value="POPLD_dom"/>
</dbReference>
<feature type="domain" description="POP1 C-terminal" evidence="2">
    <location>
        <begin position="440"/>
        <end position="519"/>
    </location>
</feature>
<dbReference type="PANTHER" id="PTHR22731:SF3">
    <property type="entry name" value="RIBONUCLEASES P_MRP PROTEIN SUBUNIT POP1"/>
    <property type="match status" value="1"/>
</dbReference>
<gene>
    <name evidence="3" type="ORF">ACH5RR_019947</name>
</gene>
<dbReference type="AlphaFoldDB" id="A0ABD2ZE54"/>
<dbReference type="Pfam" id="PF08170">
    <property type="entry name" value="POPLD"/>
    <property type="match status" value="1"/>
</dbReference>
<comment type="caution">
    <text evidence="3">The sequence shown here is derived from an EMBL/GenBank/DDBJ whole genome shotgun (WGS) entry which is preliminary data.</text>
</comment>
<accession>A0ABD2ZE54</accession>
<evidence type="ECO:0000259" key="2">
    <source>
        <dbReference type="Pfam" id="PF22770"/>
    </source>
</evidence>